<evidence type="ECO:0000313" key="3">
    <source>
        <dbReference type="Proteomes" id="UP000294911"/>
    </source>
</evidence>
<evidence type="ECO:0000313" key="2">
    <source>
        <dbReference type="EMBL" id="TCP45037.1"/>
    </source>
</evidence>
<dbReference type="Proteomes" id="UP000294911">
    <property type="component" value="Unassembled WGS sequence"/>
</dbReference>
<accession>A0A4R2Q8A6</accession>
<reference evidence="2 3" key="1">
    <citation type="submission" date="2019-03" db="EMBL/GenBank/DDBJ databases">
        <title>Genomic Encyclopedia of Type Strains, Phase IV (KMG-IV): sequencing the most valuable type-strain genomes for metagenomic binning, comparative biology and taxonomic classification.</title>
        <authorList>
            <person name="Goeker M."/>
        </authorList>
    </citation>
    <scope>NUCLEOTIDE SEQUENCE [LARGE SCALE GENOMIC DNA]</scope>
    <source>
        <strain evidence="2 3">DSM 45765</strain>
    </source>
</reference>
<comment type="caution">
    <text evidence="2">The sequence shown here is derived from an EMBL/GenBank/DDBJ whole genome shotgun (WGS) entry which is preliminary data.</text>
</comment>
<gene>
    <name evidence="2" type="ORF">EV191_1173</name>
</gene>
<dbReference type="AlphaFoldDB" id="A0A4R2Q8A6"/>
<dbReference type="Pfam" id="PF12728">
    <property type="entry name" value="HTH_17"/>
    <property type="match status" value="1"/>
</dbReference>
<name>A0A4R2Q8A6_9PSEU</name>
<organism evidence="2 3">
    <name type="scientific">Tamaricihabitans halophyticus</name>
    <dbReference type="NCBI Taxonomy" id="1262583"/>
    <lineage>
        <taxon>Bacteria</taxon>
        <taxon>Bacillati</taxon>
        <taxon>Actinomycetota</taxon>
        <taxon>Actinomycetes</taxon>
        <taxon>Pseudonocardiales</taxon>
        <taxon>Pseudonocardiaceae</taxon>
        <taxon>Tamaricihabitans</taxon>
    </lineage>
</organism>
<feature type="domain" description="Helix-turn-helix" evidence="1">
    <location>
        <begin position="8"/>
        <end position="50"/>
    </location>
</feature>
<dbReference type="EMBL" id="SLXQ01000017">
    <property type="protein sequence ID" value="TCP45037.1"/>
    <property type="molecule type" value="Genomic_DNA"/>
</dbReference>
<dbReference type="InterPro" id="IPR041657">
    <property type="entry name" value="HTH_17"/>
</dbReference>
<sequence>MFESGRMYRVGAIAEALDVSVATIYRAIESGRLQALKLGAGKGALRVPGDAANAFVSSCGAVGSASVDGEVA</sequence>
<evidence type="ECO:0000259" key="1">
    <source>
        <dbReference type="Pfam" id="PF12728"/>
    </source>
</evidence>
<keyword evidence="3" id="KW-1185">Reference proteome</keyword>
<proteinExistence type="predicted"/>
<dbReference type="RefSeq" id="WP_243659232.1">
    <property type="nucleotide sequence ID" value="NZ_SLXQ01000017.1"/>
</dbReference>
<protein>
    <submittedName>
        <fullName evidence="2">Excisionase family DNA binding protein</fullName>
    </submittedName>
</protein>